<comment type="function">
    <text evidence="2">Allosteric enzyme that catalyzes the rate-limiting step in glycogen catabolism, the phosphorolytic cleavage of glycogen to produce glucose-1-phosphate, and plays a central role in maintaining cellular and organismal glucose homeostasis.</text>
</comment>
<keyword evidence="2" id="KW-0808">Transferase</keyword>
<name>A0A3E2TII2_9FIRM</name>
<dbReference type="EMBL" id="QVEU01000003">
    <property type="protein sequence ID" value="RGB76492.1"/>
    <property type="molecule type" value="Genomic_DNA"/>
</dbReference>
<dbReference type="SUPFAM" id="SSF53756">
    <property type="entry name" value="UDP-Glycosyltransferase/glycogen phosphorylase"/>
    <property type="match status" value="1"/>
</dbReference>
<sequence>MITSKDIIIERIQNYLYSFYAKDIKTARKNEIYDCLCRYLMEIIGTRWVDTKRHKEDYEVYILSFEYLPGRFLENIIYKLDIEQEIRQALSEIGFDYETIISYDPEPDLGIGDMGIGSSFLINALTNQKIKTTAYALRYESGNFKQIIEGGKQVESSYSWLRYGTNWEHKKSFTNIINIYGRDHKTVTYDMPVVSKDASFINTLRLFKSDSTLSVNINEFSKGDLLNAYDDYINNSSITEFLYVDDSTYEGKMLRLKQEYFFSASAMRDFVRRFILYYDDIRTINKKTDVVINDIHPTLALIEFIRILTDEHNFTIKEAIAYTREIFHHIVFSTTDDSFERYPIDEIRKMNKDIFETMVKIQNELAKEDGFTPFIVDGLVLFKYINMALSKDYIFLSKILSEDKKNSKNVCYKNIGTDRFLYSKSANIYLDKTLLSYYIDITDPKSLRNIEELKNNIDLINDLELIKYQNKLKLIKFLGEGRGKINPHSIFDMQLSIMHESKRQILNAMAIAYQFYYLRDNANAYYVPRTYVFSGKANEGYFIAKETIKFIFALKNLIESDKIIREKIKIIFVEDLSVGDLRYLYPAADVYSNLNHPLLDNQNFNTLNALFNMSNLVTSRGGITENVDKTNDFYFMGDSYLKIKSIKENNFYNANDFIYQNEIVKYTTERLLKESYEQFPYDFKIIYNEILMYNDSFNVFYDLKSLIDAREKISKDYLDKEKWVKQQISNIIWANEFDMDYTEKRKLNFDK</sequence>
<comment type="caution">
    <text evidence="3">The sequence shown here is derived from an EMBL/GenBank/DDBJ whole genome shotgun (WGS) entry which is preliminary data.</text>
</comment>
<evidence type="ECO:0000256" key="1">
    <source>
        <dbReference type="ARBA" id="ARBA00006047"/>
    </source>
</evidence>
<evidence type="ECO:0000313" key="3">
    <source>
        <dbReference type="EMBL" id="RGB76492.1"/>
    </source>
</evidence>
<proteinExistence type="inferred from homology"/>
<keyword evidence="2" id="KW-0119">Carbohydrate metabolism</keyword>
<organism evidence="3 4">
    <name type="scientific">Anaerococcus nagyae</name>
    <dbReference type="NCBI Taxonomy" id="1755241"/>
    <lineage>
        <taxon>Bacteria</taxon>
        <taxon>Bacillati</taxon>
        <taxon>Bacillota</taxon>
        <taxon>Tissierellia</taxon>
        <taxon>Tissierellales</taxon>
        <taxon>Peptoniphilaceae</taxon>
        <taxon>Anaerococcus</taxon>
    </lineage>
</organism>
<dbReference type="InterPro" id="IPR000811">
    <property type="entry name" value="Glyco_trans_35"/>
</dbReference>
<accession>A0A3E2TII2</accession>
<dbReference type="PANTHER" id="PTHR11468">
    <property type="entry name" value="GLYCOGEN PHOSPHORYLASE"/>
    <property type="match status" value="1"/>
</dbReference>
<dbReference type="GO" id="GO:0030170">
    <property type="term" value="F:pyridoxal phosphate binding"/>
    <property type="evidence" value="ECO:0007669"/>
    <property type="project" value="TreeGrafter"/>
</dbReference>
<dbReference type="GO" id="GO:0005980">
    <property type="term" value="P:glycogen catabolic process"/>
    <property type="evidence" value="ECO:0007669"/>
    <property type="project" value="TreeGrafter"/>
</dbReference>
<evidence type="ECO:0000313" key="4">
    <source>
        <dbReference type="Proteomes" id="UP000261011"/>
    </source>
</evidence>
<dbReference type="OrthoDB" id="1688339at2"/>
<protein>
    <recommendedName>
        <fullName evidence="2">Alpha-1,4 glucan phosphorylase</fullName>
        <ecNumber evidence="2">2.4.1.1</ecNumber>
    </recommendedName>
</protein>
<dbReference type="PIRSF" id="PIRSF000460">
    <property type="entry name" value="Pprylas_GlgP"/>
    <property type="match status" value="1"/>
</dbReference>
<dbReference type="Pfam" id="PF00343">
    <property type="entry name" value="Phosphorylase"/>
    <property type="match status" value="2"/>
</dbReference>
<evidence type="ECO:0000256" key="2">
    <source>
        <dbReference type="RuleBase" id="RU000587"/>
    </source>
</evidence>
<dbReference type="Proteomes" id="UP000261011">
    <property type="component" value="Unassembled WGS sequence"/>
</dbReference>
<comment type="catalytic activity">
    <reaction evidence="2">
        <text>[(1-&gt;4)-alpha-D-glucosyl](n) + phosphate = [(1-&gt;4)-alpha-D-glucosyl](n-1) + alpha-D-glucose 1-phosphate</text>
        <dbReference type="Rhea" id="RHEA:41732"/>
        <dbReference type="Rhea" id="RHEA-COMP:9584"/>
        <dbReference type="Rhea" id="RHEA-COMP:9586"/>
        <dbReference type="ChEBI" id="CHEBI:15444"/>
        <dbReference type="ChEBI" id="CHEBI:43474"/>
        <dbReference type="ChEBI" id="CHEBI:58601"/>
        <dbReference type="EC" id="2.4.1.1"/>
    </reaction>
</comment>
<dbReference type="GO" id="GO:0008184">
    <property type="term" value="F:glycogen phosphorylase activity"/>
    <property type="evidence" value="ECO:0007669"/>
    <property type="project" value="InterPro"/>
</dbReference>
<keyword evidence="2" id="KW-0663">Pyridoxal phosphate</keyword>
<keyword evidence="4" id="KW-1185">Reference proteome</keyword>
<dbReference type="RefSeq" id="WP_117521523.1">
    <property type="nucleotide sequence ID" value="NZ_AP031484.1"/>
</dbReference>
<keyword evidence="2" id="KW-0328">Glycosyltransferase</keyword>
<dbReference type="EC" id="2.4.1.1" evidence="2"/>
<dbReference type="Gene3D" id="3.40.50.2000">
    <property type="entry name" value="Glycogen Phosphorylase B"/>
    <property type="match status" value="2"/>
</dbReference>
<comment type="cofactor">
    <cofactor evidence="2">
        <name>pyridoxal 5'-phosphate</name>
        <dbReference type="ChEBI" id="CHEBI:597326"/>
    </cofactor>
</comment>
<gene>
    <name evidence="3" type="ORF">DXA39_04805</name>
</gene>
<dbReference type="PANTHER" id="PTHR11468:SF3">
    <property type="entry name" value="GLYCOGEN PHOSPHORYLASE, LIVER FORM"/>
    <property type="match status" value="1"/>
</dbReference>
<comment type="similarity">
    <text evidence="1 2">Belongs to the glycogen phosphorylase family.</text>
</comment>
<dbReference type="GO" id="GO:0005737">
    <property type="term" value="C:cytoplasm"/>
    <property type="evidence" value="ECO:0007669"/>
    <property type="project" value="TreeGrafter"/>
</dbReference>
<reference evidence="3 4" key="1">
    <citation type="submission" date="2018-08" db="EMBL/GenBank/DDBJ databases">
        <title>A genome reference for cultivated species of the human gut microbiota.</title>
        <authorList>
            <person name="Zou Y."/>
            <person name="Xue W."/>
            <person name="Luo G."/>
        </authorList>
    </citation>
    <scope>NUCLEOTIDE SEQUENCE [LARGE SCALE GENOMIC DNA]</scope>
    <source>
        <strain evidence="3 4">OF01-3</strain>
    </source>
</reference>
<dbReference type="AlphaFoldDB" id="A0A3E2TII2"/>